<feature type="region of interest" description="Disordered" evidence="2">
    <location>
        <begin position="366"/>
        <end position="445"/>
    </location>
</feature>
<feature type="compositionally biased region" description="Pro residues" evidence="2">
    <location>
        <begin position="376"/>
        <end position="391"/>
    </location>
</feature>
<dbReference type="PANTHER" id="PTHR13037:SF24">
    <property type="entry name" value="POLYCOMB PROTEIN PCL-RELATED"/>
    <property type="match status" value="1"/>
</dbReference>
<dbReference type="Gene3D" id="3.10.350.10">
    <property type="entry name" value="LysM domain"/>
    <property type="match status" value="1"/>
</dbReference>
<feature type="compositionally biased region" description="Low complexity" evidence="2">
    <location>
        <begin position="392"/>
        <end position="418"/>
    </location>
</feature>
<gene>
    <name evidence="5" type="primary">fimV1</name>
    <name evidence="5" type="ordered locus">azo1043</name>
</gene>
<feature type="region of interest" description="Disordered" evidence="2">
    <location>
        <begin position="613"/>
        <end position="633"/>
    </location>
</feature>
<name>A1K4A5_AZOSB</name>
<dbReference type="CDD" id="cd00118">
    <property type="entry name" value="LysM"/>
    <property type="match status" value="1"/>
</dbReference>
<dbReference type="Gene3D" id="1.20.58.2200">
    <property type="match status" value="1"/>
</dbReference>
<dbReference type="HOGENOM" id="CLU_007099_0_0_4"/>
<feature type="region of interest" description="Disordered" evidence="2">
    <location>
        <begin position="267"/>
        <end position="315"/>
    </location>
</feature>
<dbReference type="RefSeq" id="WP_011764777.1">
    <property type="nucleotide sequence ID" value="NC_008702.1"/>
</dbReference>
<dbReference type="NCBIfam" id="TIGR03505">
    <property type="entry name" value="FimV_core"/>
    <property type="match status" value="1"/>
</dbReference>
<dbReference type="PANTHER" id="PTHR13037">
    <property type="entry name" value="FORMIN"/>
    <property type="match status" value="1"/>
</dbReference>
<dbReference type="EMBL" id="AM406670">
    <property type="protein sequence ID" value="CAL93660.1"/>
    <property type="molecule type" value="Genomic_DNA"/>
</dbReference>
<evidence type="ECO:0000256" key="1">
    <source>
        <dbReference type="ARBA" id="ARBA00022581"/>
    </source>
</evidence>
<dbReference type="PROSITE" id="PS51782">
    <property type="entry name" value="LYSM"/>
    <property type="match status" value="1"/>
</dbReference>
<dbReference type="InterPro" id="IPR036779">
    <property type="entry name" value="LysM_dom_sf"/>
</dbReference>
<feature type="domain" description="LysM" evidence="4">
    <location>
        <begin position="176"/>
        <end position="231"/>
    </location>
</feature>
<keyword evidence="3" id="KW-0732">Signal</keyword>
<dbReference type="InterPro" id="IPR020011">
    <property type="entry name" value="FimV_C"/>
</dbReference>
<dbReference type="Pfam" id="PF25800">
    <property type="entry name" value="FimV_N"/>
    <property type="match status" value="1"/>
</dbReference>
<proteinExistence type="predicted"/>
<sequence length="971" mass="99916">MKKSLKASLIAVAIASFPFGSQAAGLGQINVLSGLGQPLRAEIQINASPQELQSLRARIGSPESFRQANVPYSPVIPTLRVAVESRGSRSVVKLSTDRPVSDPFVDLLLELDWEGGRLSREYTFLLDPVDLGAPRALGARVDTPAAAPVPRSPRAEVAPRAPAVPAAAGSASADAGSYRVQRGDTLRRIADNTRPADASLDQMLVALFRANPAAFEGNNINRLKAGAILTVPPASTVQGLDPQEARREVLAQSADFDAYRRRLASSAVERPAEGQVEQAAGGRIVPRVDAPASTPSGDKLKVSRTQSGETAAGTEVANRLQSLEEELVSREKALDEANARLAQLEQNIRELQKLLQLKSESLAQAQAAAGGAPAPATTPAPAPAAPAPADTPPAASAPAPGAEAPAAAVTPATPPAESKPAEAPKPKPKKVVPPPEPEPEPGFLESMLGNPTILAAGGGILALLLAYAGLRMRGRSAKKNATDSAALISEFPPESSGVFGATGGQSVDTSNSSVIHTDFSQSGLSAIDADEGVDPVAEADVYMAYGRDAQAEEILLDALKADPERLAIPLKLLEIYSKRKSAKQFESIASELYARTGGKGLDWEKTALMGRKLDPDNPLYSSKTVEPERTEAPSTEMPAAPLAAAGVAGAAAAAVALEAAEQDAPEAPALANLDFTTSMSGVSNPQELTATWTEGVGQIGADAPEAPAEEPAADEQPVSMDVNLDALDFDLELDAPTPAAAPAAAAAPDLAATSDLMLNLDLGGDTAPLGQGEEVDSAAPGNAAETGTVTVIGQDLDFAAADDAGLTFDLPELSAPAPQADSPDLNATVVQADALEFGGDAAATTDLEATSFDSNLLDFDFDLDTPAATAAPAAPAAGLDLTSIDLNLEPPADADLGFDASPSVDELPALDGTAATVDSGIDQEVETKLELARAYEEMGDKDGARELLDEVVREGTPTQQAAARELIARLA</sequence>
<protein>
    <submittedName>
        <fullName evidence="5">Type 4 pilus biogenesis</fullName>
    </submittedName>
</protein>
<dbReference type="InterPro" id="IPR018392">
    <property type="entry name" value="LysM"/>
</dbReference>
<evidence type="ECO:0000313" key="6">
    <source>
        <dbReference type="Proteomes" id="UP000002588"/>
    </source>
</evidence>
<keyword evidence="6" id="KW-1185">Reference proteome</keyword>
<dbReference type="KEGG" id="azo:azo1043"/>
<feature type="compositionally biased region" description="Low complexity" evidence="2">
    <location>
        <begin position="366"/>
        <end position="375"/>
    </location>
</feature>
<evidence type="ECO:0000259" key="4">
    <source>
        <dbReference type="PROSITE" id="PS51782"/>
    </source>
</evidence>
<evidence type="ECO:0000313" key="5">
    <source>
        <dbReference type="EMBL" id="CAL93660.1"/>
    </source>
</evidence>
<accession>A1K4A5</accession>
<reference evidence="5 6" key="1">
    <citation type="journal article" date="2006" name="Nat. Biotechnol.">
        <title>Complete genome of the mutualistic, N2-fixing grass endophyte Azoarcus sp. strain BH72.</title>
        <authorList>
            <person name="Krause A."/>
            <person name="Ramakumar A."/>
            <person name="Bartels D."/>
            <person name="Battistoni F."/>
            <person name="Bekel T."/>
            <person name="Boch J."/>
            <person name="Boehm M."/>
            <person name="Friedrich F."/>
            <person name="Hurek T."/>
            <person name="Krause L."/>
            <person name="Linke B."/>
            <person name="McHardy A.C."/>
            <person name="Sarkar A."/>
            <person name="Schneiker S."/>
            <person name="Syed A.A."/>
            <person name="Thauer R."/>
            <person name="Vorhoelter F.-J."/>
            <person name="Weidner S."/>
            <person name="Puehler A."/>
            <person name="Reinhold-Hurek B."/>
            <person name="Kaiser O."/>
            <person name="Goesmann A."/>
        </authorList>
    </citation>
    <scope>NUCLEOTIDE SEQUENCE [LARGE SCALE GENOMIC DNA]</scope>
    <source>
        <strain evidence="5 6">BH72</strain>
    </source>
</reference>
<dbReference type="AlphaFoldDB" id="A1K4A5"/>
<dbReference type="NCBIfam" id="TIGR03504">
    <property type="entry name" value="FimV_Cterm"/>
    <property type="match status" value="1"/>
</dbReference>
<feature type="signal peptide" evidence="3">
    <location>
        <begin position="1"/>
        <end position="23"/>
    </location>
</feature>
<evidence type="ECO:0000256" key="2">
    <source>
        <dbReference type="SAM" id="MobiDB-lite"/>
    </source>
</evidence>
<evidence type="ECO:0000256" key="3">
    <source>
        <dbReference type="SAM" id="SignalP"/>
    </source>
</evidence>
<dbReference type="Proteomes" id="UP000002588">
    <property type="component" value="Chromosome"/>
</dbReference>
<dbReference type="InterPro" id="IPR057840">
    <property type="entry name" value="FimV_N"/>
</dbReference>
<organism evidence="5 6">
    <name type="scientific">Azoarcus sp. (strain BH72)</name>
    <dbReference type="NCBI Taxonomy" id="418699"/>
    <lineage>
        <taxon>Bacteria</taxon>
        <taxon>Pseudomonadati</taxon>
        <taxon>Pseudomonadota</taxon>
        <taxon>Betaproteobacteria</taxon>
        <taxon>Rhodocyclales</taxon>
        <taxon>Zoogloeaceae</taxon>
        <taxon>Azoarcus</taxon>
    </lineage>
</organism>
<dbReference type="InterPro" id="IPR020012">
    <property type="entry name" value="LysM_FimV"/>
</dbReference>
<dbReference type="InterPro" id="IPR038440">
    <property type="entry name" value="FimV_C_sf"/>
</dbReference>
<dbReference type="STRING" id="62928.azo1043"/>
<dbReference type="eggNOG" id="COG3170">
    <property type="taxonomic scope" value="Bacteria"/>
</dbReference>
<keyword evidence="1" id="KW-0945">Host-virus interaction</keyword>
<feature type="chain" id="PRO_5002636010" evidence="3">
    <location>
        <begin position="24"/>
        <end position="971"/>
    </location>
</feature>